<dbReference type="OrthoDB" id="10256176at2759"/>
<evidence type="ECO:0000313" key="4">
    <source>
        <dbReference type="Proteomes" id="UP000241890"/>
    </source>
</evidence>
<feature type="region of interest" description="Disordered" evidence="1">
    <location>
        <begin position="1"/>
        <end position="22"/>
    </location>
</feature>
<dbReference type="InterPro" id="IPR047575">
    <property type="entry name" value="Sm"/>
</dbReference>
<evidence type="ECO:0000313" key="3">
    <source>
        <dbReference type="EMBL" id="GBG32561.1"/>
    </source>
</evidence>
<dbReference type="GO" id="GO:0006398">
    <property type="term" value="P:mRNA 3'-end processing by stem-loop binding and cleavage"/>
    <property type="evidence" value="ECO:0007669"/>
    <property type="project" value="TreeGrafter"/>
</dbReference>
<dbReference type="EMBL" id="BEYU01000125">
    <property type="protein sequence ID" value="GBG32561.1"/>
    <property type="molecule type" value="Genomic_DNA"/>
</dbReference>
<dbReference type="Pfam" id="PF01423">
    <property type="entry name" value="LSM"/>
    <property type="match status" value="1"/>
</dbReference>
<evidence type="ECO:0000259" key="2">
    <source>
        <dbReference type="PROSITE" id="PS52002"/>
    </source>
</evidence>
<dbReference type="AlphaFoldDB" id="A0A2R5GVX2"/>
<feature type="compositionally biased region" description="Basic and acidic residues" evidence="1">
    <location>
        <begin position="150"/>
        <end position="162"/>
    </location>
</feature>
<dbReference type="GO" id="GO:0071209">
    <property type="term" value="F:U7 snRNA binding"/>
    <property type="evidence" value="ECO:0007669"/>
    <property type="project" value="TreeGrafter"/>
</dbReference>
<feature type="region of interest" description="Disordered" evidence="1">
    <location>
        <begin position="132"/>
        <end position="162"/>
    </location>
</feature>
<proteinExistence type="predicted"/>
<dbReference type="InterPro" id="IPR001163">
    <property type="entry name" value="Sm_dom_euk/arc"/>
</dbReference>
<name>A0A2R5GVX2_9STRA</name>
<reference evidence="3 4" key="1">
    <citation type="submission" date="2017-12" db="EMBL/GenBank/DDBJ databases">
        <title>Sequencing, de novo assembly and annotation of complete genome of a new Thraustochytrid species, strain FCC1311.</title>
        <authorList>
            <person name="Sedici K."/>
            <person name="Godart F."/>
            <person name="Aiese Cigliano R."/>
            <person name="Sanseverino W."/>
            <person name="Barakat M."/>
            <person name="Ortet P."/>
            <person name="Marechal E."/>
            <person name="Cagnac O."/>
            <person name="Amato A."/>
        </authorList>
    </citation>
    <scope>NUCLEOTIDE SEQUENCE [LARGE SCALE GENOMIC DNA]</scope>
</reference>
<dbReference type="GO" id="GO:0016604">
    <property type="term" value="C:nuclear body"/>
    <property type="evidence" value="ECO:0007669"/>
    <property type="project" value="TreeGrafter"/>
</dbReference>
<evidence type="ECO:0000256" key="1">
    <source>
        <dbReference type="SAM" id="MobiDB-lite"/>
    </source>
</evidence>
<sequence length="162" mass="18522">METTEQQQQQQQPQQERKGERTARWKSLSSFLTCLEGELVTVELKNDTQITGYLDSVDVKDMTVVLGKASQTWLEGPRRGQRGEALEIVMILGSRIRYVHLPDNLDADAEMRAWHARRTKAAFRRNYIVDRKKHHHDGKSGLAAQSSQSVHREALPSLGERD</sequence>
<keyword evidence="4" id="KW-1185">Reference proteome</keyword>
<dbReference type="Proteomes" id="UP000241890">
    <property type="component" value="Unassembled WGS sequence"/>
</dbReference>
<dbReference type="SMART" id="SM00651">
    <property type="entry name" value="Sm"/>
    <property type="match status" value="1"/>
</dbReference>
<dbReference type="GO" id="GO:0071254">
    <property type="term" value="C:cytoplasmic U snRNP body"/>
    <property type="evidence" value="ECO:0007669"/>
    <property type="project" value="TreeGrafter"/>
</dbReference>
<dbReference type="InterPro" id="IPR010920">
    <property type="entry name" value="LSM_dom_sf"/>
</dbReference>
<dbReference type="PANTHER" id="PTHR21196">
    <property type="entry name" value="U7 SNRNA-ASSOCIATED SM-LIKE PROTEIN LSM10"/>
    <property type="match status" value="1"/>
</dbReference>
<feature type="domain" description="Sm" evidence="2">
    <location>
        <begin position="27"/>
        <end position="105"/>
    </location>
</feature>
<organism evidence="3 4">
    <name type="scientific">Hondaea fermentalgiana</name>
    <dbReference type="NCBI Taxonomy" id="2315210"/>
    <lineage>
        <taxon>Eukaryota</taxon>
        <taxon>Sar</taxon>
        <taxon>Stramenopiles</taxon>
        <taxon>Bigyra</taxon>
        <taxon>Labyrinthulomycetes</taxon>
        <taxon>Thraustochytrida</taxon>
        <taxon>Thraustochytriidae</taxon>
        <taxon>Hondaea</taxon>
    </lineage>
</organism>
<dbReference type="InParanoid" id="A0A2R5GVX2"/>
<accession>A0A2R5GVX2</accession>
<gene>
    <name evidence="3" type="ORF">FCC1311_087852</name>
</gene>
<dbReference type="InterPro" id="IPR052840">
    <property type="entry name" value="U7_snRNA_Sm-like"/>
</dbReference>
<dbReference type="Gene3D" id="2.30.30.100">
    <property type="match status" value="1"/>
</dbReference>
<feature type="compositionally biased region" description="Low complexity" evidence="1">
    <location>
        <begin position="1"/>
        <end position="14"/>
    </location>
</feature>
<dbReference type="PANTHER" id="PTHR21196:SF1">
    <property type="entry name" value="U7 SNRNA-ASSOCIATED SM-LIKE PROTEIN LSM10"/>
    <property type="match status" value="1"/>
</dbReference>
<keyword evidence="3" id="KW-0687">Ribonucleoprotein</keyword>
<protein>
    <submittedName>
        <fullName evidence="3">Small nuclear ribonucleoprotein Sm D1</fullName>
    </submittedName>
</protein>
<dbReference type="GO" id="GO:0071208">
    <property type="term" value="F:histone pre-mRNA DCP binding"/>
    <property type="evidence" value="ECO:0007669"/>
    <property type="project" value="TreeGrafter"/>
</dbReference>
<dbReference type="SUPFAM" id="SSF50182">
    <property type="entry name" value="Sm-like ribonucleoproteins"/>
    <property type="match status" value="1"/>
</dbReference>
<dbReference type="GO" id="GO:1990904">
    <property type="term" value="C:ribonucleoprotein complex"/>
    <property type="evidence" value="ECO:0007669"/>
    <property type="project" value="UniProtKB-KW"/>
</dbReference>
<comment type="caution">
    <text evidence="3">The sequence shown here is derived from an EMBL/GenBank/DDBJ whole genome shotgun (WGS) entry which is preliminary data.</text>
</comment>
<dbReference type="PROSITE" id="PS52002">
    <property type="entry name" value="SM"/>
    <property type="match status" value="1"/>
</dbReference>